<feature type="compositionally biased region" description="Basic and acidic residues" evidence="1">
    <location>
        <begin position="2024"/>
        <end position="2045"/>
    </location>
</feature>
<protein>
    <submittedName>
        <fullName evidence="2">Uncharacterized protein</fullName>
    </submittedName>
</protein>
<feature type="compositionally biased region" description="Pro residues" evidence="1">
    <location>
        <begin position="166"/>
        <end position="223"/>
    </location>
</feature>
<feature type="compositionally biased region" description="Low complexity" evidence="1">
    <location>
        <begin position="76"/>
        <end position="85"/>
    </location>
</feature>
<feature type="compositionally biased region" description="Basic residues" evidence="1">
    <location>
        <begin position="2207"/>
        <end position="2217"/>
    </location>
</feature>
<keyword evidence="3" id="KW-1185">Reference proteome</keyword>
<feature type="compositionally biased region" description="Pro residues" evidence="1">
    <location>
        <begin position="330"/>
        <end position="340"/>
    </location>
</feature>
<feature type="compositionally biased region" description="Basic and acidic residues" evidence="1">
    <location>
        <begin position="1647"/>
        <end position="1662"/>
    </location>
</feature>
<feature type="compositionally biased region" description="Polar residues" evidence="1">
    <location>
        <begin position="312"/>
        <end position="322"/>
    </location>
</feature>
<evidence type="ECO:0000313" key="3">
    <source>
        <dbReference type="Proteomes" id="UP000230233"/>
    </source>
</evidence>
<evidence type="ECO:0000313" key="2">
    <source>
        <dbReference type="EMBL" id="PIC20065.1"/>
    </source>
</evidence>
<feature type="compositionally biased region" description="Basic and acidic residues" evidence="1">
    <location>
        <begin position="2100"/>
        <end position="2111"/>
    </location>
</feature>
<gene>
    <name evidence="2" type="primary">Cnig_chr_X.g25386</name>
    <name evidence="2" type="ORF">B9Z55_025386</name>
</gene>
<feature type="compositionally biased region" description="Polar residues" evidence="1">
    <location>
        <begin position="241"/>
        <end position="266"/>
    </location>
</feature>
<feature type="region of interest" description="Disordered" evidence="1">
    <location>
        <begin position="1523"/>
        <end position="1558"/>
    </location>
</feature>
<feature type="compositionally biased region" description="Low complexity" evidence="1">
    <location>
        <begin position="56"/>
        <end position="66"/>
    </location>
</feature>
<name>A0A2G5SY45_9PELO</name>
<organism evidence="2 3">
    <name type="scientific">Caenorhabditis nigoni</name>
    <dbReference type="NCBI Taxonomy" id="1611254"/>
    <lineage>
        <taxon>Eukaryota</taxon>
        <taxon>Metazoa</taxon>
        <taxon>Ecdysozoa</taxon>
        <taxon>Nematoda</taxon>
        <taxon>Chromadorea</taxon>
        <taxon>Rhabditida</taxon>
        <taxon>Rhabditina</taxon>
        <taxon>Rhabditomorpha</taxon>
        <taxon>Rhabditoidea</taxon>
        <taxon>Rhabditidae</taxon>
        <taxon>Peloderinae</taxon>
        <taxon>Caenorhabditis</taxon>
    </lineage>
</organism>
<feature type="compositionally biased region" description="Basic and acidic residues" evidence="1">
    <location>
        <begin position="1841"/>
        <end position="1897"/>
    </location>
</feature>
<feature type="compositionally biased region" description="Basic and acidic residues" evidence="1">
    <location>
        <begin position="1905"/>
        <end position="1927"/>
    </location>
</feature>
<feature type="compositionally biased region" description="Basic and acidic residues" evidence="1">
    <location>
        <begin position="2378"/>
        <end position="2397"/>
    </location>
</feature>
<feature type="compositionally biased region" description="Basic and acidic residues" evidence="1">
    <location>
        <begin position="1806"/>
        <end position="1831"/>
    </location>
</feature>
<dbReference type="EMBL" id="PDUG01000006">
    <property type="protein sequence ID" value="PIC20065.1"/>
    <property type="molecule type" value="Genomic_DNA"/>
</dbReference>
<feature type="compositionally biased region" description="Basic and acidic residues" evidence="1">
    <location>
        <begin position="1993"/>
        <end position="2007"/>
    </location>
</feature>
<feature type="compositionally biased region" description="Basic and acidic residues" evidence="1">
    <location>
        <begin position="279"/>
        <end position="299"/>
    </location>
</feature>
<feature type="compositionally biased region" description="Basic and acidic residues" evidence="1">
    <location>
        <begin position="1245"/>
        <end position="1266"/>
    </location>
</feature>
<feature type="region of interest" description="Disordered" evidence="1">
    <location>
        <begin position="2181"/>
        <end position="2397"/>
    </location>
</feature>
<feature type="compositionally biased region" description="Basic and acidic residues" evidence="1">
    <location>
        <begin position="1157"/>
        <end position="1174"/>
    </location>
</feature>
<dbReference type="Proteomes" id="UP000230233">
    <property type="component" value="Chromosome X"/>
</dbReference>
<feature type="region of interest" description="Disordered" evidence="1">
    <location>
        <begin position="1241"/>
        <end position="1305"/>
    </location>
</feature>
<feature type="compositionally biased region" description="Polar residues" evidence="1">
    <location>
        <begin position="2247"/>
        <end position="2256"/>
    </location>
</feature>
<feature type="compositionally biased region" description="Polar residues" evidence="1">
    <location>
        <begin position="104"/>
        <end position="113"/>
    </location>
</feature>
<feature type="compositionally biased region" description="Low complexity" evidence="1">
    <location>
        <begin position="341"/>
        <end position="377"/>
    </location>
</feature>
<sequence length="2397" mass="274246">MVIDSQEGPSAPSSSSAPKPAKVKKAAPKTDLLNSIFNDQEKLLGVTEKDLEAKKAAAAKANKPSPMNKPPPFGKGPPQSGKGPPAHGSRQGQRPQPFGVFFNNPATAHSYQSRMMHEDPNLWPNKDPETNPMLASSLSSSYQIPTASFDTRPFGSSYVSYSKLPPLIPPPLPPTTLPPPPPPPPPSDLSAKPPPPPPPPPPPLPPAKLPKATLPPPPRPPATLPVQPKEAVTVRDLPSFMTKNRNDSMVSSKTKESVASTSTANCHQDRNLRRTTSSVKDRSPSEYDRARAAQKRSFEDGNPSTLIKRLKQQNLTLETTKPQALMSMNIPPPPLPPKLPSPQLSPQRSPQHSPQRSPQHSPQHSPQYSPQYSSQVQPPFPKQPSASTILSQWKTPFRIEWSKQENLKRKEFLLVRLRMHCDEPDKLKEYAPADQSSVIVRRCMTPCYQQKVLVQIDDGEWIVRLDEFCMFSYSCSLEKTMGHVPSNVKITFFNHGVADHEKVFYEPPHESDTYEEQKIQLEHIRKQKQQRKPQNIQIYGFNVKLGVKRWGKTAEPESVLTRFFASEKGWQAIDMVNWSFTERRRYEQIMLVDDSRLEYEISNPKVSLPYPKLRPCVGSRARGFYRTIYLLNFVNQRCLFEKEDQLEEDEEEEYELQKSNSPRYKPLCDYVSRADKRYNDFLETLEVAEPNVDVRHISLPSNPLRTDKQDPFMEGMMLHYQLGNEREYWEDICEKKNADRDLRRKYNSRLRYDEIWAPIKGNTTWKRIDYVRCALYTAETFYKKQLNAISHNKANRVYWEISKLGDKFRLGATEFEKQLSWGLYYYQNGFHHMKRKEFTVNLDSYPITPCLSREYNDVYISRDENGNLPTPLALERSEGLLEEERIIFGSLPPSQKWTSLEIEALCMAENFHNTPEYDTEEYQFLKGRPESNADVIFNITRMCRIHLVSFETMPKPGIKTAAYLDKDKDIIRTNTIDQKYYFDGESFSYLIVELEDPGYGPIVTEEEQKEAKENWEKDNPVPPVPFDNSARKELGLDLGIFCWRIGKEKNQKSVKKKTEKQLIAENHESSLERRSSNVEVPREQEEETMESPPTESLMAEVDASETSSVLEEEDLEVSESPQMTSPSLEQNIMDHATEEATSMESDVVEHEKVERIINEQRPAEEKMTEQHVTEPETIVPNIVEQEKVEQMVHEESVKESVDETMAEQQAAEPETIVAEIAEQNAINKNKNDNQMVVEVENEEGEAVKETFFEPKIDEQKTDEQKLEGTTIVELPTAELASVESDTIESENFKATPAESNGTEQTEAQEVLVAVDTVAKDPHTEVNDVAAKILKQKTDIPKLEENNILDVPTAEPMSIESDAIQSGSFEATTTESSVIEQTGAMENQEAVDAVADEPHIEPNDVEATSVEQKNDEHQHEETMIADVPTVEPMPVESDSFRATTAESMVAEQTNAQEDEMVHEQVPVEEKMTEPQVAEAETIVPQIVQTEVVEQCIINNDKQDDEMVLEVEDEALKRTVDEPKIVKQKTDDPQLKKKKIVEVPTAEPMSVESDTIESKSVEATPAELIVNQQEEAQKNQVVGVENEAVKETVVEPIFVEQKTDEPQREESKIVELPTAESISVQSSAIEPKSCEAALPDSVATEQEEAMERQEAVDALEKEPQTNDVKPTSMAQKIDEKNPVVDQEEAVIVETNIEEPQVVQEQPIEPMALSQAHVENQTVASESKEQDEVGQNKLEQGKEPHIESKNVEPISMEQIITEESPMVDQEEAMIVEPTIEEQQVVQEDPVEPMDLGHEHEENVTVASNSEEREKVGQKKLEKEQKPHNASKDVEPISVNQNPVVDKEEVAVVEPRTAEQEVVQKKSKEAKPAELDYKRMKDETSASKSREQEKVGQKNLEKQNAAQKTPDKKKSEEMKESSKSERSESAHRKLKKETKKEPETDSGSTSSVSAAEKKRDNPKDERSTKRKYKLPAAYANYDGRSKHRRSSSSSSSDDSKTDYGEFDESRKFGSSYTDPSTSSSSFSPKDDHRRKFKEEGKSEGVNRRDDHRRRSSKRDEEKCRDEEERRKQSNRDRERRKERSSRTSDRRNEHGNRNGHGNGRVHESDKSSRRESPRKRSSGGREKSPSRDRGRQRAKSMQPPHEIERSNFQAIGQNGQGGYIVDFYEYRRREIQMHIDRMKRAEFAETKRQEKKMRRHQERRCEDRMRRREHHQRRRHSHSNDSQRNSRQETPPSISGECPEIREQNVVRPQSTTPPLNVQMRINPPPEFSERRQSPNRQFHRNQSPRHNNSRRFNPMNQQRQQFNQRRLQRMRSPEHASSSRDLPSGGNQHVQEEQAQDPDAPKRIAPAVQPPRQHYNQGGRGYRQQNGRGRPQNHHGSNRDSVRNIPIRDRIEWHPK</sequence>
<feature type="region of interest" description="Disordered" evidence="1">
    <location>
        <begin position="1157"/>
        <end position="1178"/>
    </location>
</feature>
<feature type="region of interest" description="Disordered" evidence="1">
    <location>
        <begin position="1054"/>
        <end position="1125"/>
    </location>
</feature>
<feature type="region of interest" description="Disordered" evidence="1">
    <location>
        <begin position="1190"/>
        <end position="1211"/>
    </location>
</feature>
<feature type="compositionally biased region" description="Low complexity" evidence="1">
    <location>
        <begin position="2291"/>
        <end position="2306"/>
    </location>
</feature>
<feature type="region of interest" description="Disordered" evidence="1">
    <location>
        <begin position="54"/>
        <end position="387"/>
    </location>
</feature>
<feature type="compositionally biased region" description="Basic and acidic residues" evidence="1">
    <location>
        <begin position="1190"/>
        <end position="1201"/>
    </location>
</feature>
<feature type="compositionally biased region" description="Basic and acidic residues" evidence="1">
    <location>
        <begin position="1951"/>
        <end position="1963"/>
    </location>
</feature>
<feature type="compositionally biased region" description="Polar residues" evidence="1">
    <location>
        <begin position="1663"/>
        <end position="1672"/>
    </location>
</feature>
<feature type="compositionally biased region" description="Low complexity" evidence="1">
    <location>
        <begin position="2353"/>
        <end position="2371"/>
    </location>
</feature>
<feature type="region of interest" description="Disordered" evidence="1">
    <location>
        <begin position="1712"/>
        <end position="1764"/>
    </location>
</feature>
<feature type="compositionally biased region" description="Basic residues" evidence="1">
    <location>
        <begin position="2278"/>
        <end position="2290"/>
    </location>
</feature>
<proteinExistence type="predicted"/>
<feature type="compositionally biased region" description="Basic and acidic residues" evidence="1">
    <location>
        <begin position="1523"/>
        <end position="1533"/>
    </location>
</feature>
<feature type="compositionally biased region" description="Basic residues" evidence="1">
    <location>
        <begin position="2189"/>
        <end position="2198"/>
    </location>
</feature>
<feature type="region of interest" description="Disordered" evidence="1">
    <location>
        <begin position="1"/>
        <end position="32"/>
    </location>
</feature>
<feature type="compositionally biased region" description="Basic and acidic residues" evidence="1">
    <location>
        <begin position="1736"/>
        <end position="1747"/>
    </location>
</feature>
<dbReference type="OrthoDB" id="10449499at2759"/>
<feature type="compositionally biased region" description="Basic and acidic residues" evidence="1">
    <location>
        <begin position="1411"/>
        <end position="1421"/>
    </location>
</feature>
<feature type="compositionally biased region" description="Basic and acidic residues" evidence="1">
    <location>
        <begin position="2218"/>
        <end position="2227"/>
    </location>
</feature>
<evidence type="ECO:0000256" key="1">
    <source>
        <dbReference type="SAM" id="MobiDB-lite"/>
    </source>
</evidence>
<feature type="region of interest" description="Disordered" evidence="1">
    <location>
        <begin position="1406"/>
        <end position="1433"/>
    </location>
</feature>
<feature type="compositionally biased region" description="Polar residues" evidence="1">
    <location>
        <begin position="133"/>
        <end position="149"/>
    </location>
</feature>
<feature type="compositionally biased region" description="Polar residues" evidence="1">
    <location>
        <begin position="2320"/>
        <end position="2330"/>
    </location>
</feature>
<feature type="compositionally biased region" description="Basic and acidic residues" evidence="1">
    <location>
        <begin position="1059"/>
        <end position="1083"/>
    </location>
</feature>
<feature type="compositionally biased region" description="Low complexity" evidence="1">
    <location>
        <begin position="9"/>
        <end position="20"/>
    </location>
</feature>
<feature type="compositionally biased region" description="Basic and acidic residues" evidence="1">
    <location>
        <begin position="2053"/>
        <end position="2092"/>
    </location>
</feature>
<feature type="region of interest" description="Disordered" evidence="1">
    <location>
        <begin position="1776"/>
        <end position="2156"/>
    </location>
</feature>
<reference evidence="3" key="1">
    <citation type="submission" date="2017-10" db="EMBL/GenBank/DDBJ databases">
        <title>Rapid genome shrinkage in a self-fertile nematode reveals novel sperm competition proteins.</title>
        <authorList>
            <person name="Yin D."/>
            <person name="Schwarz E.M."/>
            <person name="Thomas C.G."/>
            <person name="Felde R.L."/>
            <person name="Korf I.F."/>
            <person name="Cutter A.D."/>
            <person name="Schartner C.M."/>
            <person name="Ralston E.J."/>
            <person name="Meyer B.J."/>
            <person name="Haag E.S."/>
        </authorList>
    </citation>
    <scope>NUCLEOTIDE SEQUENCE [LARGE SCALE GENOMIC DNA]</scope>
    <source>
        <strain evidence="3">JU1422</strain>
    </source>
</reference>
<accession>A0A2G5SY45</accession>
<feature type="compositionally biased region" description="Low complexity" evidence="1">
    <location>
        <begin position="2010"/>
        <end position="2023"/>
    </location>
</feature>
<comment type="caution">
    <text evidence="2">The sequence shown here is derived from an EMBL/GenBank/DDBJ whole genome shotgun (WGS) entry which is preliminary data.</text>
</comment>
<feature type="region of interest" description="Disordered" evidence="1">
    <location>
        <begin position="1638"/>
        <end position="1680"/>
    </location>
</feature>
<feature type="compositionally biased region" description="Basic and acidic residues" evidence="1">
    <location>
        <begin position="2119"/>
        <end position="2131"/>
    </location>
</feature>